<dbReference type="CDD" id="cd03064">
    <property type="entry name" value="TRX_Fd_NuoE"/>
    <property type="match status" value="1"/>
</dbReference>
<dbReference type="PANTHER" id="PTHR43342:SF2">
    <property type="entry name" value="POTENTIAL NAD-REDUCING HYDROGENASE SUBUNIT"/>
    <property type="match status" value="1"/>
</dbReference>
<reference evidence="8 9" key="1">
    <citation type="submission" date="2019-03" db="EMBL/GenBank/DDBJ databases">
        <title>Genomic Encyclopedia of Type Strains, Phase IV (KMG-IV): sequencing the most valuable type-strain genomes for metagenomic binning, comparative biology and taxonomic classification.</title>
        <authorList>
            <person name="Goeker M."/>
        </authorList>
    </citation>
    <scope>NUCLEOTIDE SEQUENCE [LARGE SCALE GENOMIC DNA]</scope>
    <source>
        <strain evidence="8 9">DSM 100433</strain>
    </source>
</reference>
<evidence type="ECO:0000256" key="1">
    <source>
        <dbReference type="ARBA" id="ARBA00010643"/>
    </source>
</evidence>
<keyword evidence="9" id="KW-1185">Reference proteome</keyword>
<name>A0A9X8Y754_9FIRM</name>
<dbReference type="InterPro" id="IPR002023">
    <property type="entry name" value="NuoE-like"/>
</dbReference>
<dbReference type="PIRSF" id="PIRSF000216">
    <property type="entry name" value="NADH_DH_24kDa"/>
    <property type="match status" value="1"/>
</dbReference>
<dbReference type="NCBIfam" id="NF005722">
    <property type="entry name" value="PRK07539.1-2"/>
    <property type="match status" value="1"/>
</dbReference>
<dbReference type="SUPFAM" id="SSF52833">
    <property type="entry name" value="Thioredoxin-like"/>
    <property type="match status" value="1"/>
</dbReference>
<feature type="binding site" evidence="7">
    <location>
        <position position="95"/>
    </location>
    <ligand>
        <name>[2Fe-2S] cluster</name>
        <dbReference type="ChEBI" id="CHEBI:190135"/>
    </ligand>
</feature>
<keyword evidence="5 7" id="KW-0411">Iron-sulfur</keyword>
<dbReference type="PANTHER" id="PTHR43342">
    <property type="entry name" value="NADH-QUINONE OXIDOREDUCTASE, E SUBUNIT"/>
    <property type="match status" value="1"/>
</dbReference>
<feature type="binding site" evidence="7">
    <location>
        <position position="135"/>
    </location>
    <ligand>
        <name>[2Fe-2S] cluster</name>
        <dbReference type="ChEBI" id="CHEBI:190135"/>
    </ligand>
</feature>
<dbReference type="OrthoDB" id="9807941at2"/>
<dbReference type="RefSeq" id="WP_079700122.1">
    <property type="nucleotide sequence ID" value="NZ_JADNAH010000015.1"/>
</dbReference>
<dbReference type="GO" id="GO:0046872">
    <property type="term" value="F:metal ion binding"/>
    <property type="evidence" value="ECO:0007669"/>
    <property type="project" value="UniProtKB-KW"/>
</dbReference>
<dbReference type="InterPro" id="IPR028431">
    <property type="entry name" value="NADP_DH_HndA-like"/>
</dbReference>
<dbReference type="GO" id="GO:0051537">
    <property type="term" value="F:2 iron, 2 sulfur cluster binding"/>
    <property type="evidence" value="ECO:0007669"/>
    <property type="project" value="UniProtKB-KW"/>
</dbReference>
<dbReference type="FunFam" id="1.10.10.1590:FF:000001">
    <property type="entry name" value="NADH-quinone oxidoreductase subunit E"/>
    <property type="match status" value="1"/>
</dbReference>
<keyword evidence="3 7" id="KW-0479">Metal-binding</keyword>
<evidence type="ECO:0000256" key="2">
    <source>
        <dbReference type="ARBA" id="ARBA00022714"/>
    </source>
</evidence>
<dbReference type="FunFam" id="3.40.30.10:FF:000015">
    <property type="entry name" value="NADH-quinone oxidoreductase subunit E"/>
    <property type="match status" value="1"/>
</dbReference>
<comment type="cofactor">
    <cofactor evidence="6">
        <name>[2Fe-2S] cluster</name>
        <dbReference type="ChEBI" id="CHEBI:190135"/>
    </cofactor>
</comment>
<evidence type="ECO:0000256" key="6">
    <source>
        <dbReference type="ARBA" id="ARBA00034078"/>
    </source>
</evidence>
<comment type="similarity">
    <text evidence="1">Belongs to the complex I 24 kDa subunit family.</text>
</comment>
<gene>
    <name evidence="8" type="ORF">EDD78_11618</name>
</gene>
<protein>
    <submittedName>
        <fullName evidence="8">NAD(P)-dependent iron-only hydrogenase diaphorase component iron-sulfur protein</fullName>
    </submittedName>
</protein>
<evidence type="ECO:0000256" key="7">
    <source>
        <dbReference type="PIRSR" id="PIRSR000216-1"/>
    </source>
</evidence>
<feature type="binding site" evidence="7">
    <location>
        <position position="90"/>
    </location>
    <ligand>
        <name>[2Fe-2S] cluster</name>
        <dbReference type="ChEBI" id="CHEBI:190135"/>
    </ligand>
</feature>
<dbReference type="Pfam" id="PF01257">
    <property type="entry name" value="2Fe-2S_thioredx"/>
    <property type="match status" value="1"/>
</dbReference>
<sequence>MANTISSIPFSGTKEQEEQLKQAIAAHKDQQGALMPVLQEAQEIYGYLPIEVQKMVADGLGIPLEEVYGVATFYAQFTLNPKGKYKISVCLGTACYVKGSGDVYARLSEALGIKGGECTADGKFSLEACRCIGACGLAPVLTINDEVYGRLKPDDVDDILAKYADR</sequence>
<dbReference type="Proteomes" id="UP000294682">
    <property type="component" value="Unassembled WGS sequence"/>
</dbReference>
<proteinExistence type="inferred from homology"/>
<dbReference type="InterPro" id="IPR042128">
    <property type="entry name" value="NuoE_dom"/>
</dbReference>
<evidence type="ECO:0000313" key="9">
    <source>
        <dbReference type="Proteomes" id="UP000294682"/>
    </source>
</evidence>
<keyword evidence="4 7" id="KW-0408">Iron</keyword>
<comment type="cofactor">
    <cofactor evidence="7">
        <name>[2Fe-2S] cluster</name>
        <dbReference type="ChEBI" id="CHEBI:190135"/>
    </cofactor>
    <text evidence="7">Binds 1 [2Fe-2S] cluster.</text>
</comment>
<feature type="binding site" evidence="7">
    <location>
        <position position="131"/>
    </location>
    <ligand>
        <name>[2Fe-2S] cluster</name>
        <dbReference type="ChEBI" id="CHEBI:190135"/>
    </ligand>
</feature>
<comment type="caution">
    <text evidence="8">The sequence shown here is derived from an EMBL/GenBank/DDBJ whole genome shotgun (WGS) entry which is preliminary data.</text>
</comment>
<dbReference type="GO" id="GO:0016491">
    <property type="term" value="F:oxidoreductase activity"/>
    <property type="evidence" value="ECO:0007669"/>
    <property type="project" value="InterPro"/>
</dbReference>
<evidence type="ECO:0000256" key="3">
    <source>
        <dbReference type="ARBA" id="ARBA00022723"/>
    </source>
</evidence>
<dbReference type="NCBIfam" id="TIGR01958">
    <property type="entry name" value="nuoE_fam"/>
    <property type="match status" value="1"/>
</dbReference>
<evidence type="ECO:0000256" key="5">
    <source>
        <dbReference type="ARBA" id="ARBA00023014"/>
    </source>
</evidence>
<dbReference type="InterPro" id="IPR041921">
    <property type="entry name" value="NuoE_N"/>
</dbReference>
<accession>A0A9X8Y754</accession>
<evidence type="ECO:0000313" key="8">
    <source>
        <dbReference type="EMBL" id="TCL41020.1"/>
    </source>
</evidence>
<organism evidence="8 9">
    <name type="scientific">Harryflintia acetispora</name>
    <dbReference type="NCBI Taxonomy" id="1849041"/>
    <lineage>
        <taxon>Bacteria</taxon>
        <taxon>Bacillati</taxon>
        <taxon>Bacillota</taxon>
        <taxon>Clostridia</taxon>
        <taxon>Eubacteriales</taxon>
        <taxon>Oscillospiraceae</taxon>
        <taxon>Harryflintia</taxon>
    </lineage>
</organism>
<dbReference type="AlphaFoldDB" id="A0A9X8Y754"/>
<dbReference type="InterPro" id="IPR036249">
    <property type="entry name" value="Thioredoxin-like_sf"/>
</dbReference>
<dbReference type="Gene3D" id="3.40.30.10">
    <property type="entry name" value="Glutaredoxin"/>
    <property type="match status" value="1"/>
</dbReference>
<dbReference type="Gene3D" id="1.10.10.1590">
    <property type="entry name" value="NADH-quinone oxidoreductase subunit E"/>
    <property type="match status" value="1"/>
</dbReference>
<dbReference type="EMBL" id="SLUK01000016">
    <property type="protein sequence ID" value="TCL41020.1"/>
    <property type="molecule type" value="Genomic_DNA"/>
</dbReference>
<evidence type="ECO:0000256" key="4">
    <source>
        <dbReference type="ARBA" id="ARBA00023004"/>
    </source>
</evidence>
<keyword evidence="2 7" id="KW-0001">2Fe-2S</keyword>